<proteinExistence type="predicted"/>
<dbReference type="AlphaFoldDB" id="A0A1I4R539"/>
<dbReference type="OrthoDB" id="135237at2157"/>
<keyword evidence="2" id="KW-1185">Reference proteome</keyword>
<name>A0A1I4R539_9EURY</name>
<accession>A0A1I4R539</accession>
<evidence type="ECO:0000313" key="1">
    <source>
        <dbReference type="EMBL" id="SFM47412.1"/>
    </source>
</evidence>
<reference evidence="2" key="1">
    <citation type="submission" date="2016-10" db="EMBL/GenBank/DDBJ databases">
        <authorList>
            <person name="Varghese N."/>
            <person name="Submissions S."/>
        </authorList>
    </citation>
    <scope>NUCLEOTIDE SEQUENCE [LARGE SCALE GENOMIC DNA]</scope>
    <source>
        <strain evidence="2">Mob M</strain>
    </source>
</reference>
<organism evidence="1 2">
    <name type="scientific">Methanolobus profundi</name>
    <dbReference type="NCBI Taxonomy" id="487685"/>
    <lineage>
        <taxon>Archaea</taxon>
        <taxon>Methanobacteriati</taxon>
        <taxon>Methanobacteriota</taxon>
        <taxon>Stenosarchaea group</taxon>
        <taxon>Methanomicrobia</taxon>
        <taxon>Methanosarcinales</taxon>
        <taxon>Methanosarcinaceae</taxon>
        <taxon>Methanolobus</taxon>
    </lineage>
</organism>
<evidence type="ECO:0000313" key="2">
    <source>
        <dbReference type="Proteomes" id="UP000198535"/>
    </source>
</evidence>
<protein>
    <submittedName>
        <fullName evidence="1">Uncharacterized protein</fullName>
    </submittedName>
</protein>
<gene>
    <name evidence="1" type="ORF">SAMN04488696_1369</name>
</gene>
<sequence>MNEINLYIEKINNNTFRSSDVPLILKVLDQDSKKGLIGFTKDDAHLFQVYTFILQQLELASGPASPGVHAGDWRETVDDLSLLKQVIDDMGREMVISNVSWSAGGIAIFDIPDKDQYRTYVNSMMRLHLNRLYERYV</sequence>
<dbReference type="STRING" id="487685.SAMN04488696_1369"/>
<dbReference type="EMBL" id="FOUJ01000002">
    <property type="protein sequence ID" value="SFM47412.1"/>
    <property type="molecule type" value="Genomic_DNA"/>
</dbReference>
<dbReference type="RefSeq" id="WP_091935148.1">
    <property type="nucleotide sequence ID" value="NZ_FOUJ01000002.1"/>
</dbReference>
<dbReference type="Proteomes" id="UP000198535">
    <property type="component" value="Unassembled WGS sequence"/>
</dbReference>